<evidence type="ECO:0000313" key="2">
    <source>
        <dbReference type="Proteomes" id="UP001597520"/>
    </source>
</evidence>
<gene>
    <name evidence="1" type="ORF">ACFSUB_16005</name>
</gene>
<evidence type="ECO:0000313" key="1">
    <source>
        <dbReference type="EMBL" id="MFD2706965.1"/>
    </source>
</evidence>
<proteinExistence type="predicted"/>
<keyword evidence="2" id="KW-1185">Reference proteome</keyword>
<name>A0ABW5T5D8_9BACI</name>
<evidence type="ECO:0008006" key="3">
    <source>
        <dbReference type="Google" id="ProtNLM"/>
    </source>
</evidence>
<comment type="caution">
    <text evidence="1">The sequence shown here is derived from an EMBL/GenBank/DDBJ whole genome shotgun (WGS) entry which is preliminary data.</text>
</comment>
<accession>A0ABW5T5D8</accession>
<protein>
    <recommendedName>
        <fullName evidence="3">Glycosyl hydrolase</fullName>
    </recommendedName>
</protein>
<sequence>MTKKRITLWTVLLFVTAVGLIYAPKDSEKAVDTVEKHYTNDYGMIHAYPDDPASSYLSESAGLYMQYLNQTKNKKAFAEQADLVSQYFVTQDTEQQHIKWRLENTTANALIDDVRIIDAMVTAASLFETPAYKDLADQWTGVLADTQQQNGIYVDYYDWKRDNAASRITLSYITPELTSVLPDTRKTEHILTNLDRSGVFFPKYYDTGTKSYHRQDEVNMIDQLLIALNRLHAGASSPAFHKWIIQEWQQNRLYGRYDRDTLDPAVEYEALAVYALFVMYLQESNAPGKAQEVEERMQALKDEMNPDNLHFFDYIYDKLAGHYEKERKPQ</sequence>
<dbReference type="InterPro" id="IPR012341">
    <property type="entry name" value="6hp_glycosidase-like_sf"/>
</dbReference>
<dbReference type="Gene3D" id="1.50.10.10">
    <property type="match status" value="1"/>
</dbReference>
<dbReference type="Proteomes" id="UP001597520">
    <property type="component" value="Unassembled WGS sequence"/>
</dbReference>
<organism evidence="1 2">
    <name type="scientific">Salibacterium lacus</name>
    <dbReference type="NCBI Taxonomy" id="1898109"/>
    <lineage>
        <taxon>Bacteria</taxon>
        <taxon>Bacillati</taxon>
        <taxon>Bacillota</taxon>
        <taxon>Bacilli</taxon>
        <taxon>Bacillales</taxon>
        <taxon>Bacillaceae</taxon>
    </lineage>
</organism>
<dbReference type="InterPro" id="IPR008928">
    <property type="entry name" value="6-hairpin_glycosidase_sf"/>
</dbReference>
<dbReference type="SUPFAM" id="SSF48208">
    <property type="entry name" value="Six-hairpin glycosidases"/>
    <property type="match status" value="1"/>
</dbReference>
<dbReference type="EMBL" id="JBHUML010000006">
    <property type="protein sequence ID" value="MFD2706965.1"/>
    <property type="molecule type" value="Genomic_DNA"/>
</dbReference>
<dbReference type="RefSeq" id="WP_380714290.1">
    <property type="nucleotide sequence ID" value="NZ_JBHUML010000006.1"/>
</dbReference>
<reference evidence="2" key="1">
    <citation type="journal article" date="2019" name="Int. J. Syst. Evol. Microbiol.">
        <title>The Global Catalogue of Microorganisms (GCM) 10K type strain sequencing project: providing services to taxonomists for standard genome sequencing and annotation.</title>
        <authorList>
            <consortium name="The Broad Institute Genomics Platform"/>
            <consortium name="The Broad Institute Genome Sequencing Center for Infectious Disease"/>
            <person name="Wu L."/>
            <person name="Ma J."/>
        </authorList>
    </citation>
    <scope>NUCLEOTIDE SEQUENCE [LARGE SCALE GENOMIC DNA]</scope>
    <source>
        <strain evidence="2">KCTC 33792</strain>
    </source>
</reference>